<dbReference type="Pfam" id="PF02008">
    <property type="entry name" value="zf-CXXC"/>
    <property type="match status" value="1"/>
</dbReference>
<accession>A0AAJ7S452</accession>
<dbReference type="GO" id="GO:0006346">
    <property type="term" value="P:DNA methylation-dependent constitutive heterochromatin formation"/>
    <property type="evidence" value="ECO:0007669"/>
    <property type="project" value="InterPro"/>
</dbReference>
<dbReference type="Pfam" id="PF01426">
    <property type="entry name" value="BAH"/>
    <property type="match status" value="2"/>
</dbReference>
<dbReference type="InterPro" id="IPR050390">
    <property type="entry name" value="C5-Methyltransferase"/>
</dbReference>
<evidence type="ECO:0000313" key="22">
    <source>
        <dbReference type="RefSeq" id="XP_026671099.1"/>
    </source>
</evidence>
<evidence type="ECO:0000256" key="6">
    <source>
        <dbReference type="ARBA" id="ARBA00022737"/>
    </source>
</evidence>
<dbReference type="GO" id="GO:0003682">
    <property type="term" value="F:chromatin binding"/>
    <property type="evidence" value="ECO:0007669"/>
    <property type="project" value="UniProtKB-UniRule"/>
</dbReference>
<feature type="domain" description="BAH" evidence="16">
    <location>
        <begin position="471"/>
        <end position="598"/>
    </location>
</feature>
<dbReference type="InterPro" id="IPR018117">
    <property type="entry name" value="C5_DNA_meth_AS"/>
</dbReference>
<dbReference type="InterPro" id="IPR031303">
    <property type="entry name" value="C5_meth_CS"/>
</dbReference>
<evidence type="ECO:0000256" key="8">
    <source>
        <dbReference type="ARBA" id="ARBA00022833"/>
    </source>
</evidence>
<sequence>MPRIPGRVRRSRRRSTIADTTATFNAEQQNEEAHSSSSGVSKEDLEERPAKRAKHRHVESDKTSEKIVYNKTERCNICRQKIDDYIKIYEGPPNNASEEMLALTDDKLSIDSQDDFPQHKLTHFSVFDRNSHLCPFDTGLVDENVQLFFSGYIKPVYEDDASPEGGVPAEMMGPIAEWYIAGFDGGDLALVYIKSPYAEYILMEPSAEYAPIFKALKAKSYLSKYIIEFLLDETEPTYEDLINKLETIVPPDNLEQFTEESLLTHAQFICDRVLSFDADAEEEDTLFITTPCMRSLVDLAGVTLGRKNALREIRARRSQRNNQQTWTKATTTRLVNDVFEHVFSDQLIEHDNEISKKHKMRCGVCGHCESPDCGECAACKAMVKFGGTGKSKQACTRRRCPNMAIKLANESDVEDDDQLETMTEDMSASRSEENSDTKTVKELSKDIAWLGEKIVSDKKRTFYTGVTVGDEMIEVNDCVLVEPNDSSVPPYVAKVVYLWETNEGAKMFHANWFYRGNETILQETSHPAEIFLSDQCKDLPFSSIRSKCTVIHKKAPENWAELGNTDWNVEDEKKYKDGKTFFYQKRYLFETCRFEDPLPELECTSTISSHCFCAVCARVKELDEFNTPKVSERKEEKCNMVTYGLVQYKGEDYTVQSAVFLSPKAFSFKYKLKYSSAPKRDDVDPELYPEYYRKRSDYVKGSNFELLDPFCIGCISEIYATTNKKEPSLDDIYIKVNKLYRPENTHKGATLVKQEDLNKLYWSDEVCTINFGNVVGKCYLAYSENITIPIDDWTDAGPYRFYFSEAYDIEHEKFEEPCSTARNLGRSTLKGSKGNVKLKGNKSKISEEKEDTNKPIEYKIIGRKLRTLDVFSGCGGLSEGLHQSGISETLWAIEKEKPAANAFRLNNPQATVYEEDCNILLKKVMDGETTDKWGQKLPQKGDVEILCGGPPCQGFSGMNRFNKRQYSLFKNSLVVSFLSYCDYYRPKFFIMENVHNFLSFKKHVVLKLTLRCLIRMGYQCAFESLQAGNYGVPQSRRRAILLAAAPGQTLPKYPEAMHVFRKHFNIRTYIGKKYYDTTRTWTSAPYRTITVKDAIFDLPEIKNGCSTLKMPYTSDPVSHFQRKIRRKLTEPMLRDHICKTMNPLILTRISHIPLTVGADWRDLPNIAITLGTGYKVKKLEYTHDDKKMGRAPTGALRGVCNCAEGDKCDPMARQFDTLIPWCLPHTGTRHNHWAGLYGRLEWDGFFSTTVTIPEPMGKQGRVLHPVQNRVVSVRECARSQGFPDYYQFHGEINDKHRQIGNAVPPPLAAAIGHEIRKCIRDTDVIPKIESELTEDIERPTTSREYP</sequence>
<dbReference type="FunFam" id="3.90.120.10:FF:000001">
    <property type="entry name" value="DNA (cytosine-5)-methyltransferase"/>
    <property type="match status" value="1"/>
</dbReference>
<evidence type="ECO:0000256" key="5">
    <source>
        <dbReference type="ARBA" id="ARBA00022723"/>
    </source>
</evidence>
<evidence type="ECO:0000256" key="11">
    <source>
        <dbReference type="PIRNR" id="PIRNR037404"/>
    </source>
</evidence>
<comment type="subcellular location">
    <subcellularLocation>
        <location evidence="1 11">Nucleus</location>
    </subcellularLocation>
</comment>
<dbReference type="SUPFAM" id="SSF53335">
    <property type="entry name" value="S-adenosyl-L-methionine-dependent methyltransferases"/>
    <property type="match status" value="1"/>
</dbReference>
<feature type="compositionally biased region" description="Polar residues" evidence="15">
    <location>
        <begin position="17"/>
        <end position="28"/>
    </location>
</feature>
<feature type="region of interest" description="Disordered" evidence="15">
    <location>
        <begin position="1"/>
        <end position="61"/>
    </location>
</feature>
<dbReference type="PROSITE" id="PS51058">
    <property type="entry name" value="ZF_CXXC"/>
    <property type="match status" value="1"/>
</dbReference>
<evidence type="ECO:0000256" key="14">
    <source>
        <dbReference type="PROSITE-ProRule" id="PRU01016"/>
    </source>
</evidence>
<evidence type="ECO:0000313" key="21">
    <source>
        <dbReference type="RefSeq" id="XP_026671098.1"/>
    </source>
</evidence>
<evidence type="ECO:0000256" key="3">
    <source>
        <dbReference type="ARBA" id="ARBA00022679"/>
    </source>
</evidence>
<evidence type="ECO:0000256" key="15">
    <source>
        <dbReference type="SAM" id="MobiDB-lite"/>
    </source>
</evidence>
<reference evidence="19 20" key="1">
    <citation type="submission" date="2025-04" db="UniProtKB">
        <authorList>
            <consortium name="RefSeq"/>
        </authorList>
    </citation>
    <scope>IDENTIFICATION</scope>
    <source>
        <tissue evidence="19 20">Whole body</tissue>
    </source>
</reference>
<evidence type="ECO:0000256" key="9">
    <source>
        <dbReference type="ARBA" id="ARBA00023125"/>
    </source>
</evidence>
<evidence type="ECO:0000313" key="19">
    <source>
        <dbReference type="RefSeq" id="XP_017883668.1"/>
    </source>
</evidence>
<evidence type="ECO:0000256" key="2">
    <source>
        <dbReference type="ARBA" id="ARBA00022603"/>
    </source>
</evidence>
<dbReference type="PRINTS" id="PR00105">
    <property type="entry name" value="C5METTRFRASE"/>
</dbReference>
<keyword evidence="9 11" id="KW-0238">DNA-binding</keyword>
<dbReference type="RefSeq" id="XP_017883669.1">
    <property type="nucleotide sequence ID" value="XM_018028180.2"/>
</dbReference>
<dbReference type="GO" id="GO:0032259">
    <property type="term" value="P:methylation"/>
    <property type="evidence" value="ECO:0007669"/>
    <property type="project" value="UniProtKB-KW"/>
</dbReference>
<dbReference type="InterPro" id="IPR022702">
    <property type="entry name" value="Cytosine_MeTrfase1_RFD"/>
</dbReference>
<evidence type="ECO:0000256" key="10">
    <source>
        <dbReference type="ARBA" id="ARBA00023242"/>
    </source>
</evidence>
<evidence type="ECO:0000256" key="13">
    <source>
        <dbReference type="PROSITE-ProRule" id="PRU00509"/>
    </source>
</evidence>
<protein>
    <recommendedName>
        <fullName evidence="11">DNA (cytosine-5)-methyltransferase</fullName>
        <ecNumber evidence="11">2.1.1.37</ecNumber>
    </recommendedName>
</protein>
<keyword evidence="10 11" id="KW-0539">Nucleus</keyword>
<feature type="compositionally biased region" description="Basic and acidic residues" evidence="15">
    <location>
        <begin position="430"/>
        <end position="439"/>
    </location>
</feature>
<dbReference type="GeneID" id="108627115"/>
<dbReference type="Pfam" id="PF12047">
    <property type="entry name" value="DNMT1-RFD"/>
    <property type="match status" value="1"/>
</dbReference>
<feature type="compositionally biased region" description="Acidic residues" evidence="15">
    <location>
        <begin position="411"/>
        <end position="423"/>
    </location>
</feature>
<dbReference type="CTD" id="100122029"/>
<dbReference type="PROSITE" id="PS00095">
    <property type="entry name" value="C5_MTASE_2"/>
    <property type="match status" value="1"/>
</dbReference>
<dbReference type="GO" id="GO:0003886">
    <property type="term" value="F:DNA (cytosine-5-)-methyltransferase activity"/>
    <property type="evidence" value="ECO:0007669"/>
    <property type="project" value="UniProtKB-UniRule"/>
</dbReference>
<dbReference type="Proteomes" id="UP000694925">
    <property type="component" value="Unplaced"/>
</dbReference>
<organism evidence="18 21">
    <name type="scientific">Ceratina calcarata</name>
    <dbReference type="NCBI Taxonomy" id="156304"/>
    <lineage>
        <taxon>Eukaryota</taxon>
        <taxon>Metazoa</taxon>
        <taxon>Ecdysozoa</taxon>
        <taxon>Arthropoda</taxon>
        <taxon>Hexapoda</taxon>
        <taxon>Insecta</taxon>
        <taxon>Pterygota</taxon>
        <taxon>Neoptera</taxon>
        <taxon>Endopterygota</taxon>
        <taxon>Hymenoptera</taxon>
        <taxon>Apocrita</taxon>
        <taxon>Aculeata</taxon>
        <taxon>Apoidea</taxon>
        <taxon>Anthophila</taxon>
        <taxon>Apidae</taxon>
        <taxon>Ceratina</taxon>
        <taxon>Zadontomerus</taxon>
    </lineage>
</organism>
<dbReference type="Pfam" id="PF00145">
    <property type="entry name" value="DNA_methylase"/>
    <property type="match status" value="1"/>
</dbReference>
<evidence type="ECO:0000256" key="4">
    <source>
        <dbReference type="ARBA" id="ARBA00022691"/>
    </source>
</evidence>
<feature type="region of interest" description="Disordered" evidence="15">
    <location>
        <begin position="411"/>
        <end position="439"/>
    </location>
</feature>
<dbReference type="InterPro" id="IPR002857">
    <property type="entry name" value="Znf_CXXC"/>
</dbReference>
<dbReference type="Gene3D" id="2.30.30.490">
    <property type="match status" value="2"/>
</dbReference>
<dbReference type="FunFam" id="3.40.50.150:FF:000036">
    <property type="entry name" value="DNA (cytosine-5)-methyltransferase"/>
    <property type="match status" value="1"/>
</dbReference>
<dbReference type="RefSeq" id="XP_026671099.1">
    <property type="nucleotide sequence ID" value="XM_026815298.1"/>
</dbReference>
<evidence type="ECO:0000259" key="16">
    <source>
        <dbReference type="PROSITE" id="PS51038"/>
    </source>
</evidence>
<dbReference type="PROSITE" id="PS51038">
    <property type="entry name" value="BAH"/>
    <property type="match status" value="2"/>
</dbReference>
<dbReference type="RefSeq" id="XP_017883668.1">
    <property type="nucleotide sequence ID" value="XM_018028179.2"/>
</dbReference>
<keyword evidence="2 11" id="KW-0489">Methyltransferase</keyword>
<dbReference type="EC" id="2.1.1.37" evidence="11"/>
<dbReference type="InterPro" id="IPR001525">
    <property type="entry name" value="C5_MeTfrase"/>
</dbReference>
<keyword evidence="3 11" id="KW-0808">Transferase</keyword>
<keyword evidence="7 13" id="KW-0863">Zinc-finger</keyword>
<dbReference type="PROSITE" id="PS51679">
    <property type="entry name" value="SAM_MT_C5"/>
    <property type="match status" value="1"/>
</dbReference>
<dbReference type="GO" id="GO:0003677">
    <property type="term" value="F:DNA binding"/>
    <property type="evidence" value="ECO:0007669"/>
    <property type="project" value="UniProtKB-KW"/>
</dbReference>
<dbReference type="Gene3D" id="3.90.120.10">
    <property type="entry name" value="DNA Methylase, subunit A, domain 2"/>
    <property type="match status" value="1"/>
</dbReference>
<keyword evidence="18" id="KW-1185">Reference proteome</keyword>
<dbReference type="SMART" id="SM00439">
    <property type="entry name" value="BAH"/>
    <property type="match status" value="2"/>
</dbReference>
<gene>
    <name evidence="19 20 21 22" type="primary">LOC108627115</name>
</gene>
<dbReference type="RefSeq" id="XP_026671098.1">
    <property type="nucleotide sequence ID" value="XM_026815297.1"/>
</dbReference>
<evidence type="ECO:0000259" key="17">
    <source>
        <dbReference type="PROSITE" id="PS51058"/>
    </source>
</evidence>
<comment type="catalytic activity">
    <reaction evidence="11">
        <text>a 2'-deoxycytidine in DNA + S-adenosyl-L-methionine = a 5-methyl-2'-deoxycytidine in DNA + S-adenosyl-L-homocysteine + H(+)</text>
        <dbReference type="Rhea" id="RHEA:13681"/>
        <dbReference type="Rhea" id="RHEA-COMP:11369"/>
        <dbReference type="Rhea" id="RHEA-COMP:11370"/>
        <dbReference type="ChEBI" id="CHEBI:15378"/>
        <dbReference type="ChEBI" id="CHEBI:57856"/>
        <dbReference type="ChEBI" id="CHEBI:59789"/>
        <dbReference type="ChEBI" id="CHEBI:85452"/>
        <dbReference type="ChEBI" id="CHEBI:85454"/>
        <dbReference type="EC" id="2.1.1.37"/>
    </reaction>
</comment>
<dbReference type="GO" id="GO:0008270">
    <property type="term" value="F:zinc ion binding"/>
    <property type="evidence" value="ECO:0007669"/>
    <property type="project" value="UniProtKB-KW"/>
</dbReference>
<dbReference type="InterPro" id="IPR001025">
    <property type="entry name" value="BAH_dom"/>
</dbReference>
<comment type="similarity">
    <text evidence="11 14">Belongs to the class I-like SAM-binding methyltransferase superfamily. C5-methyltransferase family.</text>
</comment>
<dbReference type="Gene3D" id="3.40.50.150">
    <property type="entry name" value="Vaccinia Virus protein VP39"/>
    <property type="match status" value="1"/>
</dbReference>
<dbReference type="PANTHER" id="PTHR10629:SF52">
    <property type="entry name" value="DNA (CYTOSINE-5)-METHYLTRANSFERASE 1"/>
    <property type="match status" value="1"/>
</dbReference>
<feature type="domain" description="BAH" evidence="16">
    <location>
        <begin position="691"/>
        <end position="818"/>
    </location>
</feature>
<keyword evidence="6" id="KW-0677">Repeat</keyword>
<dbReference type="CDD" id="cd04760">
    <property type="entry name" value="BAH_Dnmt1_I"/>
    <property type="match status" value="1"/>
</dbReference>
<dbReference type="GO" id="GO:0044027">
    <property type="term" value="P:negative regulation of gene expression via chromosomal CpG island methylation"/>
    <property type="evidence" value="ECO:0007669"/>
    <property type="project" value="TreeGrafter"/>
</dbReference>
<feature type="compositionally biased region" description="Basic and acidic residues" evidence="15">
    <location>
        <begin position="41"/>
        <end position="50"/>
    </location>
</feature>
<dbReference type="KEGG" id="ccal:108627115"/>
<dbReference type="GO" id="GO:0005634">
    <property type="term" value="C:nucleus"/>
    <property type="evidence" value="ECO:0007669"/>
    <property type="project" value="UniProtKB-SubCell"/>
</dbReference>
<dbReference type="Gene3D" id="1.10.10.2230">
    <property type="match status" value="1"/>
</dbReference>
<evidence type="ECO:0000256" key="1">
    <source>
        <dbReference type="ARBA" id="ARBA00004123"/>
    </source>
</evidence>
<dbReference type="PIRSF" id="PIRSF037404">
    <property type="entry name" value="DNMT1"/>
    <property type="match status" value="1"/>
</dbReference>
<keyword evidence="4 11" id="KW-0949">S-adenosyl-L-methionine</keyword>
<dbReference type="PANTHER" id="PTHR10629">
    <property type="entry name" value="CYTOSINE-SPECIFIC METHYLTRANSFERASE"/>
    <property type="match status" value="1"/>
</dbReference>
<evidence type="ECO:0000313" key="18">
    <source>
        <dbReference type="Proteomes" id="UP000694925"/>
    </source>
</evidence>
<evidence type="ECO:0000256" key="12">
    <source>
        <dbReference type="PIRSR" id="PIRSR037404-1"/>
    </source>
</evidence>
<dbReference type="InterPro" id="IPR043151">
    <property type="entry name" value="BAH_sf"/>
</dbReference>
<keyword evidence="5" id="KW-0479">Metal-binding</keyword>
<evidence type="ECO:0000313" key="20">
    <source>
        <dbReference type="RefSeq" id="XP_017883669.1"/>
    </source>
</evidence>
<feature type="compositionally biased region" description="Basic residues" evidence="15">
    <location>
        <begin position="1"/>
        <end position="15"/>
    </location>
</feature>
<dbReference type="PROSITE" id="PS00094">
    <property type="entry name" value="C5_MTASE_1"/>
    <property type="match status" value="1"/>
</dbReference>
<keyword evidence="8" id="KW-0862">Zinc</keyword>
<name>A0AAJ7S452_9HYME</name>
<proteinExistence type="inferred from homology"/>
<evidence type="ECO:0000256" key="7">
    <source>
        <dbReference type="ARBA" id="ARBA00022771"/>
    </source>
</evidence>
<dbReference type="InterPro" id="IPR029063">
    <property type="entry name" value="SAM-dependent_MTases_sf"/>
</dbReference>
<feature type="active site" evidence="12 14">
    <location>
        <position position="952"/>
    </location>
</feature>
<feature type="domain" description="CXXC-type" evidence="17">
    <location>
        <begin position="355"/>
        <end position="401"/>
    </location>
</feature>